<accession>A0A315XWP6</accession>
<evidence type="ECO:0000259" key="3">
    <source>
        <dbReference type="Pfam" id="PF00857"/>
    </source>
</evidence>
<reference evidence="4 5" key="1">
    <citation type="submission" date="2018-05" db="EMBL/GenBank/DDBJ databases">
        <title>The Hungate 1000. A catalogue of reference genomes from the rumen microbiome.</title>
        <authorList>
            <person name="Kelly W."/>
        </authorList>
    </citation>
    <scope>NUCLEOTIDE SEQUENCE [LARGE SCALE GENOMIC DNA]</scope>
    <source>
        <strain evidence="4 5">SAb67</strain>
    </source>
</reference>
<dbReference type="InterPro" id="IPR050272">
    <property type="entry name" value="Isochorismatase-like_hydrls"/>
</dbReference>
<evidence type="ECO:0000313" key="5">
    <source>
        <dbReference type="Proteomes" id="UP000245720"/>
    </source>
</evidence>
<dbReference type="Gene3D" id="3.40.50.850">
    <property type="entry name" value="Isochorismatase-like"/>
    <property type="match status" value="1"/>
</dbReference>
<feature type="domain" description="Isochorismatase-like" evidence="3">
    <location>
        <begin position="4"/>
        <end position="145"/>
    </location>
</feature>
<dbReference type="RefSeq" id="WP_109727073.1">
    <property type="nucleotide sequence ID" value="NZ_CACVSX010000024.1"/>
</dbReference>
<dbReference type="Pfam" id="PF00857">
    <property type="entry name" value="Isochorismatase"/>
    <property type="match status" value="1"/>
</dbReference>
<dbReference type="InterPro" id="IPR000868">
    <property type="entry name" value="Isochorismatase-like_dom"/>
</dbReference>
<dbReference type="PANTHER" id="PTHR43540">
    <property type="entry name" value="PEROXYUREIDOACRYLATE/UREIDOACRYLATE AMIDOHYDROLASE-RELATED"/>
    <property type="match status" value="1"/>
</dbReference>
<evidence type="ECO:0000313" key="4">
    <source>
        <dbReference type="EMBL" id="PWJ11570.1"/>
    </source>
</evidence>
<protein>
    <submittedName>
        <fullName evidence="4">Nicotinamidase-related amidase</fullName>
    </submittedName>
</protein>
<sequence length="172" mass="19198">MKEALIIIDVQNDYFEGGACELHNPRQAEERIAELISESRRIGRHIIYIRHINPDDETFFNEGTYGCEISDRIKPLPTDIVINKYCPNSFLGTELNDCLRSLGVEKLIVCGMMTHMCVDTTVRAAMDHGYEVSLVADACATMDLEINGEVIPAETVQKTYIASLAGIFAKIV</sequence>
<comment type="caution">
    <text evidence="4">The sequence shown here is derived from an EMBL/GenBank/DDBJ whole genome shotgun (WGS) entry which is preliminary data.</text>
</comment>
<dbReference type="EMBL" id="QGDI01000009">
    <property type="protein sequence ID" value="PWJ11570.1"/>
    <property type="molecule type" value="Genomic_DNA"/>
</dbReference>
<dbReference type="STRING" id="1265.SAMN02910280_2658"/>
<dbReference type="SUPFAM" id="SSF52499">
    <property type="entry name" value="Isochorismatase-like hydrolases"/>
    <property type="match status" value="1"/>
</dbReference>
<dbReference type="InterPro" id="IPR036380">
    <property type="entry name" value="Isochorismatase-like_sf"/>
</dbReference>
<dbReference type="Proteomes" id="UP000245720">
    <property type="component" value="Unassembled WGS sequence"/>
</dbReference>
<dbReference type="CDD" id="cd01014">
    <property type="entry name" value="nicotinamidase_related"/>
    <property type="match status" value="1"/>
</dbReference>
<evidence type="ECO:0000256" key="2">
    <source>
        <dbReference type="ARBA" id="ARBA00022801"/>
    </source>
</evidence>
<dbReference type="OrthoDB" id="257098at2"/>
<evidence type="ECO:0000256" key="1">
    <source>
        <dbReference type="ARBA" id="ARBA00006336"/>
    </source>
</evidence>
<gene>
    <name evidence="4" type="ORF">IE37_02333</name>
</gene>
<proteinExistence type="inferred from homology"/>
<comment type="similarity">
    <text evidence="1">Belongs to the isochorismatase family.</text>
</comment>
<dbReference type="AlphaFoldDB" id="A0A315XWP6"/>
<dbReference type="GO" id="GO:0016787">
    <property type="term" value="F:hydrolase activity"/>
    <property type="evidence" value="ECO:0007669"/>
    <property type="project" value="UniProtKB-KW"/>
</dbReference>
<name>A0A315XWP6_RUMFL</name>
<dbReference type="PANTHER" id="PTHR43540:SF1">
    <property type="entry name" value="ISOCHORISMATASE HYDROLASE"/>
    <property type="match status" value="1"/>
</dbReference>
<keyword evidence="2" id="KW-0378">Hydrolase</keyword>
<organism evidence="4 5">
    <name type="scientific">Ruminococcus flavefaciens</name>
    <dbReference type="NCBI Taxonomy" id="1265"/>
    <lineage>
        <taxon>Bacteria</taxon>
        <taxon>Bacillati</taxon>
        <taxon>Bacillota</taxon>
        <taxon>Clostridia</taxon>
        <taxon>Eubacteriales</taxon>
        <taxon>Oscillospiraceae</taxon>
        <taxon>Ruminococcus</taxon>
    </lineage>
</organism>